<sequence>MLAVDAVWGCSGDSRVWLCPATSRAAYTHPYEMRLVEQKQNKVLWGIGCQDRVLPPPLLVGAHQDRPLKNKEKSWMIKSSNSQIRMVPPVALVRSHHTVRVERKGSEGCLMGYSGVLNTNHHIALLDKLLYVGQIICSRDQISSHLSTGNFHSVAVALAQVQTLPWAHRGDLLEEDMSGHEG</sequence>
<keyword evidence="2" id="KW-1185">Reference proteome</keyword>
<accession>A0A8K1LQQ8</accession>
<reference evidence="1" key="1">
    <citation type="submission" date="2019-04" db="EMBL/GenBank/DDBJ databases">
        <title>Genome assembly of Zosterops borbonicus 15179.</title>
        <authorList>
            <person name="Leroy T."/>
            <person name="Anselmetti Y."/>
            <person name="Tilak M.-K."/>
            <person name="Nabholz B."/>
        </authorList>
    </citation>
    <scope>NUCLEOTIDE SEQUENCE</scope>
    <source>
        <strain evidence="1">HGM_15179</strain>
        <tissue evidence="1">Muscle</tissue>
    </source>
</reference>
<dbReference type="AlphaFoldDB" id="A0A8K1LQQ8"/>
<evidence type="ECO:0000313" key="1">
    <source>
        <dbReference type="EMBL" id="TRZ22456.1"/>
    </source>
</evidence>
<dbReference type="EMBL" id="SWJQ01000096">
    <property type="protein sequence ID" value="TRZ22456.1"/>
    <property type="molecule type" value="Genomic_DNA"/>
</dbReference>
<organism evidence="1 2">
    <name type="scientific">Zosterops borbonicus</name>
    <dbReference type="NCBI Taxonomy" id="364589"/>
    <lineage>
        <taxon>Eukaryota</taxon>
        <taxon>Metazoa</taxon>
        <taxon>Chordata</taxon>
        <taxon>Craniata</taxon>
        <taxon>Vertebrata</taxon>
        <taxon>Euteleostomi</taxon>
        <taxon>Archelosauria</taxon>
        <taxon>Archosauria</taxon>
        <taxon>Dinosauria</taxon>
        <taxon>Saurischia</taxon>
        <taxon>Theropoda</taxon>
        <taxon>Coelurosauria</taxon>
        <taxon>Aves</taxon>
        <taxon>Neognathae</taxon>
        <taxon>Neoaves</taxon>
        <taxon>Telluraves</taxon>
        <taxon>Australaves</taxon>
        <taxon>Passeriformes</taxon>
        <taxon>Sylvioidea</taxon>
        <taxon>Zosteropidae</taxon>
        <taxon>Zosterops</taxon>
    </lineage>
</organism>
<dbReference type="Proteomes" id="UP000796761">
    <property type="component" value="Unassembled WGS sequence"/>
</dbReference>
<evidence type="ECO:0000313" key="2">
    <source>
        <dbReference type="Proteomes" id="UP000796761"/>
    </source>
</evidence>
<proteinExistence type="predicted"/>
<protein>
    <submittedName>
        <fullName evidence="1">Uncharacterized protein</fullName>
    </submittedName>
</protein>
<name>A0A8K1LQQ8_9PASS</name>
<comment type="caution">
    <text evidence="1">The sequence shown here is derived from an EMBL/GenBank/DDBJ whole genome shotgun (WGS) entry which is preliminary data.</text>
</comment>
<gene>
    <name evidence="1" type="ORF">HGM15179_004663</name>
</gene>